<dbReference type="Proteomes" id="UP001500266">
    <property type="component" value="Unassembled WGS sequence"/>
</dbReference>
<gene>
    <name evidence="3" type="ORF">GCM10022416_50580</name>
</gene>
<dbReference type="Pfam" id="PF01243">
    <property type="entry name" value="PNPOx_N"/>
    <property type="match status" value="1"/>
</dbReference>
<reference evidence="4" key="1">
    <citation type="journal article" date="2019" name="Int. J. Syst. Evol. Microbiol.">
        <title>The Global Catalogue of Microorganisms (GCM) 10K type strain sequencing project: providing services to taxonomists for standard genome sequencing and annotation.</title>
        <authorList>
            <consortium name="The Broad Institute Genomics Platform"/>
            <consortium name="The Broad Institute Genome Sequencing Center for Infectious Disease"/>
            <person name="Wu L."/>
            <person name="Ma J."/>
        </authorList>
    </citation>
    <scope>NUCLEOTIDE SEQUENCE [LARGE SCALE GENOMIC DNA]</scope>
    <source>
        <strain evidence="4">JCM 17316</strain>
    </source>
</reference>
<dbReference type="InterPro" id="IPR011576">
    <property type="entry name" value="Pyridox_Oxase_N"/>
</dbReference>
<protein>
    <recommendedName>
        <fullName evidence="2">Pyridoxamine 5'-phosphate oxidase N-terminal domain-containing protein</fullName>
    </recommendedName>
</protein>
<dbReference type="SUPFAM" id="SSF50475">
    <property type="entry name" value="FMN-binding split barrel"/>
    <property type="match status" value="1"/>
</dbReference>
<keyword evidence="4" id="KW-1185">Reference proteome</keyword>
<name>A0ABP7ZBB8_9ACTN</name>
<feature type="region of interest" description="Disordered" evidence="1">
    <location>
        <begin position="1"/>
        <end position="21"/>
    </location>
</feature>
<evidence type="ECO:0000259" key="2">
    <source>
        <dbReference type="Pfam" id="PF01243"/>
    </source>
</evidence>
<sequence>MSGFGPSMVPPVAADGGRAPACNEQIDGQEHPAMRETPAELRELQALLDASLARSSAHLRSIIHAGTTLTAEQLTEVLTGMCTLALSTVTAKGEPRISGADGHFLHGRWHFGTAAGAAKARHLAARPAASVAHMRGEDLGVFAHGTVEILCSPGREPAADWPYVREYFQDFYGDDAFDWDDVVCYRLHPHWMTAYAPDFAKLTAAPRP</sequence>
<comment type="caution">
    <text evidence="3">The sequence shown here is derived from an EMBL/GenBank/DDBJ whole genome shotgun (WGS) entry which is preliminary data.</text>
</comment>
<organism evidence="3 4">
    <name type="scientific">Actinomadura keratinilytica</name>
    <dbReference type="NCBI Taxonomy" id="547461"/>
    <lineage>
        <taxon>Bacteria</taxon>
        <taxon>Bacillati</taxon>
        <taxon>Actinomycetota</taxon>
        <taxon>Actinomycetes</taxon>
        <taxon>Streptosporangiales</taxon>
        <taxon>Thermomonosporaceae</taxon>
        <taxon>Actinomadura</taxon>
    </lineage>
</organism>
<dbReference type="InterPro" id="IPR012349">
    <property type="entry name" value="Split_barrel_FMN-bd"/>
</dbReference>
<dbReference type="EMBL" id="BAABDO010000102">
    <property type="protein sequence ID" value="GAA4152416.1"/>
    <property type="molecule type" value="Genomic_DNA"/>
</dbReference>
<accession>A0ABP7ZBB8</accession>
<feature type="domain" description="Pyridoxamine 5'-phosphate oxidase N-terminal" evidence="2">
    <location>
        <begin position="72"/>
        <end position="171"/>
    </location>
</feature>
<evidence type="ECO:0000256" key="1">
    <source>
        <dbReference type="SAM" id="MobiDB-lite"/>
    </source>
</evidence>
<evidence type="ECO:0000313" key="4">
    <source>
        <dbReference type="Proteomes" id="UP001500266"/>
    </source>
</evidence>
<proteinExistence type="predicted"/>
<dbReference type="Gene3D" id="2.30.110.10">
    <property type="entry name" value="Electron Transport, Fmn-binding Protein, Chain A"/>
    <property type="match status" value="1"/>
</dbReference>
<evidence type="ECO:0000313" key="3">
    <source>
        <dbReference type="EMBL" id="GAA4152416.1"/>
    </source>
</evidence>